<gene>
    <name evidence="1" type="ORF">SAMN04488078_101560</name>
</gene>
<dbReference type="Proteomes" id="UP000198440">
    <property type="component" value="Unassembled WGS sequence"/>
</dbReference>
<dbReference type="NCBIfam" id="TIGR01635">
    <property type="entry name" value="tail_comp_S"/>
    <property type="match status" value="1"/>
</dbReference>
<dbReference type="EMBL" id="FZON01000015">
    <property type="protein sequence ID" value="SNS44674.1"/>
    <property type="molecule type" value="Genomic_DNA"/>
</dbReference>
<proteinExistence type="predicted"/>
<evidence type="ECO:0000313" key="1">
    <source>
        <dbReference type="EMBL" id="SNS44674.1"/>
    </source>
</evidence>
<accession>A0A239ELC2</accession>
<reference evidence="1 2" key="1">
    <citation type="submission" date="2017-06" db="EMBL/GenBank/DDBJ databases">
        <authorList>
            <person name="Kim H.J."/>
            <person name="Triplett B.A."/>
        </authorList>
    </citation>
    <scope>NUCLEOTIDE SEQUENCE [LARGE SCALE GENOMIC DNA]</scope>
    <source>
        <strain evidence="1 2">DSM 11445</strain>
    </source>
</reference>
<dbReference type="Pfam" id="PF05069">
    <property type="entry name" value="Phage_tail_S"/>
    <property type="match status" value="1"/>
</dbReference>
<organism evidence="1 2">
    <name type="scientific">Antarctobacter heliothermus</name>
    <dbReference type="NCBI Taxonomy" id="74033"/>
    <lineage>
        <taxon>Bacteria</taxon>
        <taxon>Pseudomonadati</taxon>
        <taxon>Pseudomonadota</taxon>
        <taxon>Alphaproteobacteria</taxon>
        <taxon>Rhodobacterales</taxon>
        <taxon>Roseobacteraceae</taxon>
        <taxon>Antarctobacter</taxon>
    </lineage>
</organism>
<evidence type="ECO:0000313" key="2">
    <source>
        <dbReference type="Proteomes" id="UP000198440"/>
    </source>
</evidence>
<dbReference type="InterPro" id="IPR006522">
    <property type="entry name" value="Phage_virion_morphogenesis"/>
</dbReference>
<name>A0A239ELC2_9RHOB</name>
<dbReference type="RefSeq" id="WP_089277732.1">
    <property type="nucleotide sequence ID" value="NZ_FZON01000015.1"/>
</dbReference>
<dbReference type="OrthoDB" id="2081253at2"/>
<dbReference type="AlphaFoldDB" id="A0A239ELC2"/>
<sequence>MAVTLTTEGMEAALDGLQRLAGFDAAQILDEVGAIVEDSTKVRIADEKTAPDGTPWADWSADYAATRRAQHSLLVASGNPGLLESIQRYASPTEVEVGSNMVYAAVHQFGAAQGAFGNTSRGSPIPFGDIPARPYLGLSDDDRQEIETFVADRLGDLLQ</sequence>
<protein>
    <submittedName>
        <fullName evidence="1">Phage virion morphogenesis (Putative tail completion) protein</fullName>
    </submittedName>
</protein>